<evidence type="ECO:0000256" key="3">
    <source>
        <dbReference type="ARBA" id="ARBA00022692"/>
    </source>
</evidence>
<dbReference type="Proteomes" id="UP001058860">
    <property type="component" value="Chromosome"/>
</dbReference>
<feature type="domain" description="MacB-like periplasmic core" evidence="9">
    <location>
        <begin position="16"/>
        <end position="234"/>
    </location>
</feature>
<name>A0ABY5PC82_9ACTN</name>
<dbReference type="Pfam" id="PF12704">
    <property type="entry name" value="MacB_PCD"/>
    <property type="match status" value="2"/>
</dbReference>
<dbReference type="InterPro" id="IPR050250">
    <property type="entry name" value="Macrolide_Exporter_MacB"/>
</dbReference>
<feature type="transmembrane region" description="Helical" evidence="7">
    <location>
        <begin position="437"/>
        <end position="455"/>
    </location>
</feature>
<proteinExistence type="inferred from homology"/>
<dbReference type="Pfam" id="PF02687">
    <property type="entry name" value="FtsX"/>
    <property type="match status" value="2"/>
</dbReference>
<dbReference type="RefSeq" id="WP_353862626.1">
    <property type="nucleotide sequence ID" value="NZ_CP088295.1"/>
</dbReference>
<evidence type="ECO:0000259" key="8">
    <source>
        <dbReference type="Pfam" id="PF02687"/>
    </source>
</evidence>
<gene>
    <name evidence="10" type="ORF">LRS13_15365</name>
</gene>
<feature type="transmembrane region" description="Helical" evidence="7">
    <location>
        <begin position="312"/>
        <end position="339"/>
    </location>
</feature>
<sequence>MTSLTLRSLASRKLRTALTSIAIILGVAMISGTFVLTDTINKSFDDIFQAGYEGVDVAVSPKTVEGLEGDTGPVAEPLPQSLVARVAAVDGVAVAEGSVTGQVSIRGKDGDAVTQGGAPNFAASVMDERFTPFRYTEGREPGADGEVALDAKTAKDQGFALGDKVGIVGEEGAKRYTLVGVAKYGDVDSLAGASFALMTVAETQRITGRVGQVDEIDVAAEEGVSPEELKGRVATALEGEPVAVRTGQESADKQSSDLQEQLGFLRTALLVFGGIAVFVGAFVIYNTFSITVAQRTRELALLRTLGASRRQVLGGVALEAFLIGLFASVVGMLGGLLLAPALTGLFSALGFDLPTGGNVVAARTIIVALLVGTIVTVLASLAPAVRATRVAPIAAMREGLSEGDGRHRRPYFATFLLVAGVGLLLAGLFGGGSGGQAASLLGLGAAVVFLAVALLSPRLVRPLAAGIGAPLQRLFGLSGLLARENATRNPARTAVTAAALMIGVALVAFVSIFAAGLQGSVEASVDRAFTGDITVLNTDGFSPIPEGVQPAIGEIPGVASSSAFRFAESRVRGVSGTVAVIGVDPEVAGSYTATWKDGDDQLLRTLGDDGVLINNGTAVGDAKDVGDTLDVLTPTGKRVTLTVRGVLDEGDFDLLGGGMVLSTAVITKEFGVRQPALLSVAFDDSRPKEQTRKAVDDMLAAQFPNVEAQDREELKESQSEQIGQLLALIYALLALSVIVSLFGIVNTLALSVFERTRELGMLRAIGTTKRQVRRIVRLEAVITSLIGASLGVVLGVLFALLVSRPLEEEGFVLTFPIATLLVLLVLSALAGIVAAIMPARRAAKLDVLEALAYE</sequence>
<feature type="transmembrane region" description="Helical" evidence="7">
    <location>
        <begin position="493"/>
        <end position="517"/>
    </location>
</feature>
<evidence type="ECO:0000256" key="2">
    <source>
        <dbReference type="ARBA" id="ARBA00022475"/>
    </source>
</evidence>
<dbReference type="EMBL" id="CP088295">
    <property type="protein sequence ID" value="UUY02092.1"/>
    <property type="molecule type" value="Genomic_DNA"/>
</dbReference>
<comment type="similarity">
    <text evidence="6">Belongs to the ABC-4 integral membrane protein family.</text>
</comment>
<dbReference type="InterPro" id="IPR025857">
    <property type="entry name" value="MacB_PCD"/>
</dbReference>
<evidence type="ECO:0000313" key="11">
    <source>
        <dbReference type="Proteomes" id="UP001058860"/>
    </source>
</evidence>
<keyword evidence="4 7" id="KW-1133">Transmembrane helix</keyword>
<feature type="transmembrane region" description="Helical" evidence="7">
    <location>
        <begin position="359"/>
        <end position="382"/>
    </location>
</feature>
<feature type="domain" description="MacB-like periplasmic core" evidence="9">
    <location>
        <begin position="493"/>
        <end position="695"/>
    </location>
</feature>
<dbReference type="PANTHER" id="PTHR30572">
    <property type="entry name" value="MEMBRANE COMPONENT OF TRANSPORTER-RELATED"/>
    <property type="match status" value="1"/>
</dbReference>
<dbReference type="PANTHER" id="PTHR30572:SF4">
    <property type="entry name" value="ABC TRANSPORTER PERMEASE YTRF"/>
    <property type="match status" value="1"/>
</dbReference>
<dbReference type="InterPro" id="IPR003838">
    <property type="entry name" value="ABC3_permease_C"/>
</dbReference>
<reference evidence="11" key="1">
    <citation type="submission" date="2021-11" db="EMBL/GenBank/DDBJ databases">
        <title>Cultivation dependent microbiological survey of springs from the worlds oldest radium mine currently devoted to the extraction of radon-saturated water.</title>
        <authorList>
            <person name="Kapinusova G."/>
            <person name="Smrhova T."/>
            <person name="Strejcek M."/>
            <person name="Suman J."/>
            <person name="Jani K."/>
            <person name="Pajer P."/>
            <person name="Uhlik O."/>
        </authorList>
    </citation>
    <scope>NUCLEOTIDE SEQUENCE [LARGE SCALE GENOMIC DNA]</scope>
    <source>
        <strain evidence="11">J379</strain>
    </source>
</reference>
<evidence type="ECO:0000256" key="1">
    <source>
        <dbReference type="ARBA" id="ARBA00004651"/>
    </source>
</evidence>
<keyword evidence="11" id="KW-1185">Reference proteome</keyword>
<feature type="transmembrane region" description="Helical" evidence="7">
    <location>
        <begin position="778"/>
        <end position="801"/>
    </location>
</feature>
<feature type="transmembrane region" description="Helical" evidence="7">
    <location>
        <begin position="16"/>
        <end position="36"/>
    </location>
</feature>
<evidence type="ECO:0000256" key="5">
    <source>
        <dbReference type="ARBA" id="ARBA00023136"/>
    </source>
</evidence>
<evidence type="ECO:0000313" key="10">
    <source>
        <dbReference type="EMBL" id="UUY02092.1"/>
    </source>
</evidence>
<feature type="transmembrane region" description="Helical" evidence="7">
    <location>
        <begin position="268"/>
        <end position="292"/>
    </location>
</feature>
<evidence type="ECO:0000256" key="7">
    <source>
        <dbReference type="SAM" id="Phobius"/>
    </source>
</evidence>
<feature type="transmembrane region" description="Helical" evidence="7">
    <location>
        <begin position="813"/>
        <end position="836"/>
    </location>
</feature>
<keyword evidence="3 7" id="KW-0812">Transmembrane</keyword>
<evidence type="ECO:0000256" key="4">
    <source>
        <dbReference type="ARBA" id="ARBA00022989"/>
    </source>
</evidence>
<evidence type="ECO:0000256" key="6">
    <source>
        <dbReference type="ARBA" id="ARBA00038076"/>
    </source>
</evidence>
<organism evidence="10 11">
    <name type="scientific">Svornostia abyssi</name>
    <dbReference type="NCBI Taxonomy" id="2898438"/>
    <lineage>
        <taxon>Bacteria</taxon>
        <taxon>Bacillati</taxon>
        <taxon>Actinomycetota</taxon>
        <taxon>Thermoleophilia</taxon>
        <taxon>Solirubrobacterales</taxon>
        <taxon>Baekduiaceae</taxon>
        <taxon>Svornostia</taxon>
    </lineage>
</organism>
<accession>A0ABY5PC82</accession>
<feature type="domain" description="ABC3 transporter permease C-terminal" evidence="8">
    <location>
        <begin position="731"/>
        <end position="846"/>
    </location>
</feature>
<comment type="subcellular location">
    <subcellularLocation>
        <location evidence="1">Cell membrane</location>
        <topology evidence="1">Multi-pass membrane protein</topology>
    </subcellularLocation>
</comment>
<protein>
    <submittedName>
        <fullName evidence="10">ABC transporter permease</fullName>
    </submittedName>
</protein>
<feature type="transmembrane region" description="Helical" evidence="7">
    <location>
        <begin position="411"/>
        <end position="431"/>
    </location>
</feature>
<evidence type="ECO:0000259" key="9">
    <source>
        <dbReference type="Pfam" id="PF12704"/>
    </source>
</evidence>
<keyword evidence="5 7" id="KW-0472">Membrane</keyword>
<feature type="domain" description="ABC3 transporter permease C-terminal" evidence="8">
    <location>
        <begin position="271"/>
        <end position="390"/>
    </location>
</feature>
<feature type="transmembrane region" description="Helical" evidence="7">
    <location>
        <begin position="725"/>
        <end position="753"/>
    </location>
</feature>
<keyword evidence="2" id="KW-1003">Cell membrane</keyword>